<name>A0AAV4HT90_9GAST</name>
<feature type="domain" description="Mutator-like transposase" evidence="1">
    <location>
        <begin position="26"/>
        <end position="98"/>
    </location>
</feature>
<evidence type="ECO:0000313" key="2">
    <source>
        <dbReference type="EMBL" id="GFS00412.1"/>
    </source>
</evidence>
<evidence type="ECO:0000259" key="1">
    <source>
        <dbReference type="Pfam" id="PF20700"/>
    </source>
</evidence>
<accession>A0AAV4HT90</accession>
<keyword evidence="3" id="KW-1185">Reference proteome</keyword>
<protein>
    <submittedName>
        <fullName evidence="2">Forkhead box protein K1</fullName>
    </submittedName>
</protein>
<dbReference type="Pfam" id="PF20700">
    <property type="entry name" value="Mutator"/>
    <property type="match status" value="1"/>
</dbReference>
<reference evidence="2 3" key="1">
    <citation type="journal article" date="2021" name="Elife">
        <title>Chloroplast acquisition without the gene transfer in kleptoplastic sea slugs, Plakobranchus ocellatus.</title>
        <authorList>
            <person name="Maeda T."/>
            <person name="Takahashi S."/>
            <person name="Yoshida T."/>
            <person name="Shimamura S."/>
            <person name="Takaki Y."/>
            <person name="Nagai Y."/>
            <person name="Toyoda A."/>
            <person name="Suzuki Y."/>
            <person name="Arimoto A."/>
            <person name="Ishii H."/>
            <person name="Satoh N."/>
            <person name="Nishiyama T."/>
            <person name="Hasebe M."/>
            <person name="Maruyama T."/>
            <person name="Minagawa J."/>
            <person name="Obokata J."/>
            <person name="Shigenobu S."/>
        </authorList>
    </citation>
    <scope>NUCLEOTIDE SEQUENCE [LARGE SCALE GENOMIC DNA]</scope>
</reference>
<comment type="caution">
    <text evidence="2">The sequence shown here is derived from an EMBL/GenBank/DDBJ whole genome shotgun (WGS) entry which is preliminary data.</text>
</comment>
<dbReference type="InterPro" id="IPR049012">
    <property type="entry name" value="Mutator_transp_dom"/>
</dbReference>
<proteinExistence type="predicted"/>
<evidence type="ECO:0000313" key="3">
    <source>
        <dbReference type="Proteomes" id="UP000762676"/>
    </source>
</evidence>
<dbReference type="Proteomes" id="UP000762676">
    <property type="component" value="Unassembled WGS sequence"/>
</dbReference>
<dbReference type="AlphaFoldDB" id="A0AAV4HT90"/>
<dbReference type="EMBL" id="BMAT01005834">
    <property type="protein sequence ID" value="GFS00412.1"/>
    <property type="molecule type" value="Genomic_DNA"/>
</dbReference>
<organism evidence="2 3">
    <name type="scientific">Elysia marginata</name>
    <dbReference type="NCBI Taxonomy" id="1093978"/>
    <lineage>
        <taxon>Eukaryota</taxon>
        <taxon>Metazoa</taxon>
        <taxon>Spiralia</taxon>
        <taxon>Lophotrochozoa</taxon>
        <taxon>Mollusca</taxon>
        <taxon>Gastropoda</taxon>
        <taxon>Heterobranchia</taxon>
        <taxon>Euthyneura</taxon>
        <taxon>Panpulmonata</taxon>
        <taxon>Sacoglossa</taxon>
        <taxon>Placobranchoidea</taxon>
        <taxon>Plakobranchidae</taxon>
        <taxon>Elysia</taxon>
    </lineage>
</organism>
<gene>
    <name evidence="2" type="ORF">ElyMa_002814000</name>
</gene>
<sequence>MKTSKEVGEIVDKHLDLESVLKSGKKKDKEINVRMVTFARSLGRGHSALQKFAMHSNCPPPMTRKNYRKILMKIHRAAHEVAEESMANAAIEVKKKMQGRDLDTDTDLAFSTWV</sequence>